<dbReference type="EMBL" id="PJNB01000001">
    <property type="protein sequence ID" value="PKW18077.1"/>
    <property type="molecule type" value="Genomic_DNA"/>
</dbReference>
<organism evidence="2 3">
    <name type="scientific">Saccharopolyspora spinosa</name>
    <dbReference type="NCBI Taxonomy" id="60894"/>
    <lineage>
        <taxon>Bacteria</taxon>
        <taxon>Bacillati</taxon>
        <taxon>Actinomycetota</taxon>
        <taxon>Actinomycetes</taxon>
        <taxon>Pseudonocardiales</taxon>
        <taxon>Pseudonocardiaceae</taxon>
        <taxon>Saccharopolyspora</taxon>
    </lineage>
</organism>
<dbReference type="RefSeq" id="WP_010693509.1">
    <property type="nucleotide sequence ID" value="NZ_CP061007.1"/>
</dbReference>
<gene>
    <name evidence="2" type="ORF">A8926_6133</name>
</gene>
<evidence type="ECO:0000256" key="1">
    <source>
        <dbReference type="SAM" id="MobiDB-lite"/>
    </source>
</evidence>
<dbReference type="AlphaFoldDB" id="A0A2N3Y571"/>
<dbReference type="OrthoDB" id="3685667at2"/>
<comment type="caution">
    <text evidence="2">The sequence shown here is derived from an EMBL/GenBank/DDBJ whole genome shotgun (WGS) entry which is preliminary data.</text>
</comment>
<dbReference type="Proteomes" id="UP000233786">
    <property type="component" value="Unassembled WGS sequence"/>
</dbReference>
<feature type="compositionally biased region" description="Low complexity" evidence="1">
    <location>
        <begin position="125"/>
        <end position="134"/>
    </location>
</feature>
<feature type="region of interest" description="Disordered" evidence="1">
    <location>
        <begin position="123"/>
        <end position="166"/>
    </location>
</feature>
<name>A0A2N3Y571_SACSN</name>
<protein>
    <submittedName>
        <fullName evidence="2">Uncharacterized protein</fullName>
    </submittedName>
</protein>
<sequence>MSGSNVPGKPITAFDRSQYERLIRAIDDVDQGLAKMFLKPGSDIRLDATLGSRLKIGNSSWAAVKDFNTGATNFGTSVDGINRKYSKGWQDFIDALNEAKDIFEETDDLAKYGAEKFLNEYPDLGASDGSSSSGVPGGGAAGGGAAGGSAAGGSDSGSDGGKGGGK</sequence>
<dbReference type="STRING" id="994479.GCA_000194155_01640"/>
<accession>A0A2N3Y571</accession>
<keyword evidence="3" id="KW-1185">Reference proteome</keyword>
<reference evidence="2" key="1">
    <citation type="submission" date="2017-12" db="EMBL/GenBank/DDBJ databases">
        <title>Sequencing the genomes of 1000 Actinobacteria strains.</title>
        <authorList>
            <person name="Klenk H.-P."/>
        </authorList>
    </citation>
    <scope>NUCLEOTIDE SEQUENCE [LARGE SCALE GENOMIC DNA]</scope>
    <source>
        <strain evidence="2">DSM 44228</strain>
    </source>
</reference>
<evidence type="ECO:0000313" key="2">
    <source>
        <dbReference type="EMBL" id="PKW18077.1"/>
    </source>
</evidence>
<feature type="compositionally biased region" description="Gly residues" evidence="1">
    <location>
        <begin position="135"/>
        <end position="166"/>
    </location>
</feature>
<proteinExistence type="predicted"/>
<evidence type="ECO:0000313" key="3">
    <source>
        <dbReference type="Proteomes" id="UP000233786"/>
    </source>
</evidence>